<evidence type="ECO:0000313" key="2">
    <source>
        <dbReference type="Proteomes" id="UP000006898"/>
    </source>
</evidence>
<reference evidence="1 2" key="1">
    <citation type="journal article" date="2010" name="Nature">
        <title>Nitrite-driven anaerobic methane oxidation by oxygenic bacteria.</title>
        <authorList>
            <person name="Ettwig K.F."/>
            <person name="Butler M.K."/>
            <person name="Le Paslier D."/>
            <person name="Pelletier E."/>
            <person name="Mangenot S."/>
            <person name="Kuypers M.M.M."/>
            <person name="Schreiber F."/>
            <person name="Dutilh B.E."/>
            <person name="Zedelius J."/>
            <person name="de Beer D."/>
            <person name="Gloerich J."/>
            <person name="Wessels H.J.C.T."/>
            <person name="van Allen T."/>
            <person name="Luesken F."/>
            <person name="Wu M."/>
            <person name="van de Pas-Schoonen K.T."/>
            <person name="Op den Camp H.J.M."/>
            <person name="Janssen-Megens E.M."/>
            <person name="Francoijs K-J."/>
            <person name="Stunnenberg H."/>
            <person name="Weissenbach J."/>
            <person name="Jetten M.S.M."/>
            <person name="Strous M."/>
        </authorList>
    </citation>
    <scope>NUCLEOTIDE SEQUENCE [LARGE SCALE GENOMIC DNA]</scope>
</reference>
<dbReference type="eggNOG" id="ENOG50337C3">
    <property type="taxonomic scope" value="Bacteria"/>
</dbReference>
<dbReference type="Gene3D" id="3.30.2020.10">
    <property type="entry name" value="NE0471-like N-terminal domain"/>
    <property type="match status" value="1"/>
</dbReference>
<sequence>MRRIVTVKVLPGYRLELEFDDGVSGTVDLSEAVGKGVFALWCDPLAFDRVRIGSSGELVWDDRIDLCPDALYLKVTGKTPEDMFPALRDQPTHA</sequence>
<dbReference type="InterPro" id="IPR036782">
    <property type="entry name" value="NE0471-like_N"/>
</dbReference>
<gene>
    <name evidence="1" type="ORF">DAMO_0379</name>
</gene>
<name>D5MJ98_METO1</name>
<dbReference type="KEGG" id="mox:DAMO_0379"/>
<dbReference type="InterPro" id="IPR018841">
    <property type="entry name" value="DUF2442"/>
</dbReference>
<accession>D5MJ98</accession>
<evidence type="ECO:0008006" key="3">
    <source>
        <dbReference type="Google" id="ProtNLM"/>
    </source>
</evidence>
<dbReference type="AlphaFoldDB" id="D5MJ98"/>
<proteinExistence type="predicted"/>
<dbReference type="SUPFAM" id="SSF143880">
    <property type="entry name" value="NE0471 N-terminal domain-like"/>
    <property type="match status" value="1"/>
</dbReference>
<dbReference type="STRING" id="671143.DAMO_0379"/>
<dbReference type="Proteomes" id="UP000006898">
    <property type="component" value="Chromosome"/>
</dbReference>
<evidence type="ECO:0000313" key="1">
    <source>
        <dbReference type="EMBL" id="CBE67463.1"/>
    </source>
</evidence>
<organism evidence="1 2">
    <name type="scientific">Methylomirabilis oxygeniifera</name>
    <dbReference type="NCBI Taxonomy" id="671143"/>
    <lineage>
        <taxon>Bacteria</taxon>
        <taxon>Candidatus Methylomirabilota</taxon>
        <taxon>Candidatus Methylomirabilia</taxon>
        <taxon>Candidatus Methylomirabilales</taxon>
        <taxon>Candidatus Methylomirabilaceae</taxon>
        <taxon>Candidatus Methylomirabilis</taxon>
    </lineage>
</organism>
<dbReference type="Pfam" id="PF10387">
    <property type="entry name" value="DUF2442"/>
    <property type="match status" value="1"/>
</dbReference>
<dbReference type="EMBL" id="FP565575">
    <property type="protein sequence ID" value="CBE67463.1"/>
    <property type="molecule type" value="Genomic_DNA"/>
</dbReference>
<protein>
    <recommendedName>
        <fullName evidence="3">DUF2442 domain-containing protein</fullName>
    </recommendedName>
</protein>
<dbReference type="HOGENOM" id="CLU_153045_1_0_0"/>